<keyword evidence="12" id="KW-1185">Reference proteome</keyword>
<dbReference type="Pfam" id="PF01074">
    <property type="entry name" value="Glyco_hydro_38N"/>
    <property type="match status" value="1"/>
</dbReference>
<dbReference type="SUPFAM" id="SSF88688">
    <property type="entry name" value="Families 57/38 glycoside transferase middle domain"/>
    <property type="match status" value="1"/>
</dbReference>
<evidence type="ECO:0000256" key="7">
    <source>
        <dbReference type="ARBA" id="ARBA00023295"/>
    </source>
</evidence>
<proteinExistence type="inferred from homology"/>
<dbReference type="CDD" id="cd00451">
    <property type="entry name" value="GH38N_AMII_euk"/>
    <property type="match status" value="1"/>
</dbReference>
<dbReference type="InterPro" id="IPR027291">
    <property type="entry name" value="Glyco_hydro_38_N_sf"/>
</dbReference>
<dbReference type="GO" id="GO:0030246">
    <property type="term" value="F:carbohydrate binding"/>
    <property type="evidence" value="ECO:0007669"/>
    <property type="project" value="InterPro"/>
</dbReference>
<dbReference type="Gene3D" id="2.70.98.30">
    <property type="entry name" value="Golgi alpha-mannosidase II, domain 4"/>
    <property type="match status" value="1"/>
</dbReference>
<feature type="compositionally biased region" description="Basic and acidic residues" evidence="8">
    <location>
        <begin position="920"/>
        <end position="942"/>
    </location>
</feature>
<dbReference type="GO" id="GO:0005764">
    <property type="term" value="C:lysosome"/>
    <property type="evidence" value="ECO:0007669"/>
    <property type="project" value="TreeGrafter"/>
</dbReference>
<evidence type="ECO:0000259" key="10">
    <source>
        <dbReference type="SMART" id="SM00872"/>
    </source>
</evidence>
<dbReference type="AlphaFoldDB" id="A0A9Q0RDF1"/>
<dbReference type="PANTHER" id="PTHR11607:SF3">
    <property type="entry name" value="LYSOSOMAL ALPHA-MANNOSIDASE"/>
    <property type="match status" value="1"/>
</dbReference>
<keyword evidence="6" id="KW-1015">Disulfide bond</keyword>
<dbReference type="GO" id="GO:0004559">
    <property type="term" value="F:alpha-mannosidase activity"/>
    <property type="evidence" value="ECO:0007669"/>
    <property type="project" value="InterPro"/>
</dbReference>
<comment type="caution">
    <text evidence="11">The sequence shown here is derived from an EMBL/GenBank/DDBJ whole genome shotgun (WGS) entry which is preliminary data.</text>
</comment>
<keyword evidence="9" id="KW-0732">Signal</keyword>
<reference evidence="11" key="1">
    <citation type="submission" date="2022-10" db="EMBL/GenBank/DDBJ databases">
        <title>Novel sulphate-reducing endosymbionts in the free-living metamonad Anaeramoeba.</title>
        <authorList>
            <person name="Jerlstrom-Hultqvist J."/>
            <person name="Cepicka I."/>
            <person name="Gallot-Lavallee L."/>
            <person name="Salas-Leiva D."/>
            <person name="Curtis B.A."/>
            <person name="Zahonova K."/>
            <person name="Pipaliya S."/>
            <person name="Dacks J."/>
            <person name="Roger A.J."/>
        </authorList>
    </citation>
    <scope>NUCLEOTIDE SEQUENCE</scope>
    <source>
        <strain evidence="11">BMAN</strain>
    </source>
</reference>
<evidence type="ECO:0000256" key="1">
    <source>
        <dbReference type="ARBA" id="ARBA00001947"/>
    </source>
</evidence>
<keyword evidence="7" id="KW-0326">Glycosidase</keyword>
<evidence type="ECO:0000256" key="6">
    <source>
        <dbReference type="ARBA" id="ARBA00023157"/>
    </source>
</evidence>
<protein>
    <submittedName>
        <fullName evidence="11">Alpha-mannosidase</fullName>
    </submittedName>
</protein>
<keyword evidence="4" id="KW-0378">Hydrolase</keyword>
<comment type="similarity">
    <text evidence="2">Belongs to the glycosyl hydrolase 38 family.</text>
</comment>
<dbReference type="Gene3D" id="2.60.40.1360">
    <property type="match status" value="1"/>
</dbReference>
<dbReference type="Pfam" id="PF09261">
    <property type="entry name" value="Alpha-mann_mid"/>
    <property type="match status" value="1"/>
</dbReference>
<evidence type="ECO:0000256" key="5">
    <source>
        <dbReference type="ARBA" id="ARBA00022833"/>
    </source>
</evidence>
<dbReference type="GO" id="GO:0046872">
    <property type="term" value="F:metal ion binding"/>
    <property type="evidence" value="ECO:0007669"/>
    <property type="project" value="UniProtKB-KW"/>
</dbReference>
<dbReference type="Pfam" id="PF07748">
    <property type="entry name" value="Glyco_hydro_38C"/>
    <property type="match status" value="1"/>
</dbReference>
<gene>
    <name evidence="11" type="ORF">M0811_06939</name>
</gene>
<feature type="chain" id="PRO_5040391148" evidence="9">
    <location>
        <begin position="22"/>
        <end position="966"/>
    </location>
</feature>
<dbReference type="InterPro" id="IPR011330">
    <property type="entry name" value="Glyco_hydro/deAcase_b/a-brl"/>
</dbReference>
<dbReference type="InterPro" id="IPR000602">
    <property type="entry name" value="Glyco_hydro_38_N"/>
</dbReference>
<evidence type="ECO:0000313" key="12">
    <source>
        <dbReference type="Proteomes" id="UP001149090"/>
    </source>
</evidence>
<dbReference type="GO" id="GO:0006013">
    <property type="term" value="P:mannose metabolic process"/>
    <property type="evidence" value="ECO:0007669"/>
    <property type="project" value="InterPro"/>
</dbReference>
<evidence type="ECO:0000256" key="9">
    <source>
        <dbReference type="SAM" id="SignalP"/>
    </source>
</evidence>
<evidence type="ECO:0000256" key="8">
    <source>
        <dbReference type="SAM" id="MobiDB-lite"/>
    </source>
</evidence>
<dbReference type="OrthoDB" id="2016903at2759"/>
<evidence type="ECO:0000256" key="3">
    <source>
        <dbReference type="ARBA" id="ARBA00022723"/>
    </source>
</evidence>
<accession>A0A9Q0RDF1</accession>
<dbReference type="EMBL" id="JAPDFW010000063">
    <property type="protein sequence ID" value="KAJ5076077.1"/>
    <property type="molecule type" value="Genomic_DNA"/>
</dbReference>
<evidence type="ECO:0000256" key="2">
    <source>
        <dbReference type="ARBA" id="ARBA00009792"/>
    </source>
</evidence>
<feature type="signal peptide" evidence="9">
    <location>
        <begin position="1"/>
        <end position="21"/>
    </location>
</feature>
<dbReference type="InterPro" id="IPR037094">
    <property type="entry name" value="Glyco_hydro_38_cen_sf"/>
</dbReference>
<dbReference type="SUPFAM" id="SSF74650">
    <property type="entry name" value="Galactose mutarotase-like"/>
    <property type="match status" value="1"/>
</dbReference>
<comment type="cofactor">
    <cofactor evidence="1">
        <name>Zn(2+)</name>
        <dbReference type="ChEBI" id="CHEBI:29105"/>
    </cofactor>
</comment>
<dbReference type="Proteomes" id="UP001149090">
    <property type="component" value="Unassembled WGS sequence"/>
</dbReference>
<evidence type="ECO:0000256" key="4">
    <source>
        <dbReference type="ARBA" id="ARBA00022801"/>
    </source>
</evidence>
<feature type="domain" description="Glycoside hydrolase family 38 central" evidence="10">
    <location>
        <begin position="333"/>
        <end position="413"/>
    </location>
</feature>
<dbReference type="Gene3D" id="1.20.1270.50">
    <property type="entry name" value="Glycoside hydrolase family 38, central domain"/>
    <property type="match status" value="1"/>
</dbReference>
<dbReference type="Gene3D" id="3.20.110.10">
    <property type="entry name" value="Glycoside hydrolase 38, N terminal domain"/>
    <property type="match status" value="1"/>
</dbReference>
<dbReference type="InterPro" id="IPR050843">
    <property type="entry name" value="Glycosyl_Hydrlase_38"/>
</dbReference>
<dbReference type="InterPro" id="IPR028995">
    <property type="entry name" value="Glyco_hydro_57/38_cen_sf"/>
</dbReference>
<sequence length="966" mass="112682">MINFSLHFVLISLFFLSTNELTEVFIVPHSHNDPGWLNTLEEYYKSNVSEILTNTMNDLIANPKHKFIYVENVFFQYWWKEQNEEMKSNVIKLIEKNQFEFVHGGYVMNDEAIVNYDMIINQMTIGHQWIKENIGDFAIPKIAFHVDPFGSSNMSPYLFSQMCFDAFVIDRIPWETKKKFMKTQHMEFIWKGSSNWGQETQMLTHVCPQSLYSSPIPFNWEHHSPLNEEITDENLVKSVDMITYSWKKKNSWFLHNYVLYLFGGDFEFQDPEKEFRNMDKLVEYINSNIVDYGVLVHYSTLSEYFERINKNKRISYPVIQDDDFLPYCFRGSYWWTGFFTSWPVLKGMIQSANANLFSTEISNILYNPKINGNSSLIRNILPLRNAVAIGSHHDAITGTSTPDVNQNQYIRDLLSGEKSAQNAFLSSLSQSFLKWKSPQPTLSLNQSKMELLLSQNKSVPILLFNALGWTLSNQILSFNLSLTHLDIEILGPDSKPVRSVYDKQIQKVSFVSTLPPLGFTTHFIRKRQRESQIQISTKITRMINYPAQANTQNYIISNKYYSLSFSGKTGFLNSIESKITNKILDVENNIFHYSSNRSGAYIFHPLQQAEPFSAKVHSVTYVSTDLYEEIHQQFASNIIQIWRIFKTDNRDLGNVIELEHKLGPNLQEGQEIVTRFESSINSEGILYHTNNNLEIRKRIYRNTSISENYYPFSSSAWIQDSNQRLTFITDSPHGIASLKSGNFEIMIARSTLQDDECGLNMSLSDSTYFSSKIWIIFDSIQNSEKSRHLSWFLLNNPIKIAYAITPNIDPKFWIILYSTRLSSLCVDLPKNVHLLSLMENEYSSSQGILRFHHLYEKDNHQELSQSVNISLSQIFSCPTSRFHPKNFQETTLSLLTTPEKCLEKRMNWDQKRNPKINQNKNEEKINQNKNEEKINQNKNEEKINQDHEVDLIELKPMQIRTFIFEY</sequence>
<dbReference type="PANTHER" id="PTHR11607">
    <property type="entry name" value="ALPHA-MANNOSIDASE"/>
    <property type="match status" value="1"/>
</dbReference>
<dbReference type="InterPro" id="IPR011013">
    <property type="entry name" value="Gal_mutarotase_sf_dom"/>
</dbReference>
<keyword evidence="3" id="KW-0479">Metal-binding</keyword>
<evidence type="ECO:0000313" key="11">
    <source>
        <dbReference type="EMBL" id="KAJ5076077.1"/>
    </source>
</evidence>
<dbReference type="SMART" id="SM00872">
    <property type="entry name" value="Alpha-mann_mid"/>
    <property type="match status" value="1"/>
</dbReference>
<keyword evidence="5" id="KW-0862">Zinc</keyword>
<feature type="region of interest" description="Disordered" evidence="8">
    <location>
        <begin position="910"/>
        <end position="942"/>
    </location>
</feature>
<name>A0A9Q0RDF1_ANAIG</name>
<dbReference type="InterPro" id="IPR011682">
    <property type="entry name" value="Glyco_hydro_38_C"/>
</dbReference>
<dbReference type="InterPro" id="IPR015341">
    <property type="entry name" value="Glyco_hydro_38_cen"/>
</dbReference>
<dbReference type="SUPFAM" id="SSF88713">
    <property type="entry name" value="Glycoside hydrolase/deacetylase"/>
    <property type="match status" value="1"/>
</dbReference>
<organism evidence="11 12">
    <name type="scientific">Anaeramoeba ignava</name>
    <name type="common">Anaerobic marine amoeba</name>
    <dbReference type="NCBI Taxonomy" id="1746090"/>
    <lineage>
        <taxon>Eukaryota</taxon>
        <taxon>Metamonada</taxon>
        <taxon>Anaeramoebidae</taxon>
        <taxon>Anaeramoeba</taxon>
    </lineage>
</organism>
<dbReference type="OMA" id="QVMGIMQ"/>